<dbReference type="InterPro" id="IPR023210">
    <property type="entry name" value="NADP_OxRdtase_dom"/>
</dbReference>
<dbReference type="Proteomes" id="UP000469558">
    <property type="component" value="Unassembled WGS sequence"/>
</dbReference>
<accession>A0A8T9CJG5</accession>
<evidence type="ECO:0000259" key="2">
    <source>
        <dbReference type="Pfam" id="PF00248"/>
    </source>
</evidence>
<dbReference type="OrthoDB" id="48988at2759"/>
<protein>
    <submittedName>
        <fullName evidence="3">Aflatoxin B1 aldehyde reductase member</fullName>
    </submittedName>
</protein>
<dbReference type="PANTHER" id="PTHR43364:SF4">
    <property type="entry name" value="NAD(P)-LINKED OXIDOREDUCTASE SUPERFAMILY PROTEIN"/>
    <property type="match status" value="1"/>
</dbReference>
<name>A0A8T9CJG5_9HELO</name>
<dbReference type="GO" id="GO:0016491">
    <property type="term" value="F:oxidoreductase activity"/>
    <property type="evidence" value="ECO:0007669"/>
    <property type="project" value="UniProtKB-KW"/>
</dbReference>
<dbReference type="InterPro" id="IPR036812">
    <property type="entry name" value="NAD(P)_OxRdtase_dom_sf"/>
</dbReference>
<keyword evidence="4" id="KW-1185">Reference proteome</keyword>
<proteinExistence type="predicted"/>
<gene>
    <name evidence="3" type="primary">AKR7A3_1</name>
    <name evidence="3" type="ORF">LSUE1_G000286</name>
</gene>
<dbReference type="PANTHER" id="PTHR43364">
    <property type="entry name" value="NADH-SPECIFIC METHYLGLYOXAL REDUCTASE-RELATED"/>
    <property type="match status" value="1"/>
</dbReference>
<dbReference type="PRINTS" id="PR00069">
    <property type="entry name" value="ALDKETRDTASE"/>
</dbReference>
<dbReference type="InterPro" id="IPR020471">
    <property type="entry name" value="AKR"/>
</dbReference>
<dbReference type="SUPFAM" id="SSF51430">
    <property type="entry name" value="NAD(P)-linked oxidoreductase"/>
    <property type="match status" value="1"/>
</dbReference>
<dbReference type="EMBL" id="QGMK01000012">
    <property type="protein sequence ID" value="TVY85346.1"/>
    <property type="molecule type" value="Genomic_DNA"/>
</dbReference>
<reference evidence="3 4" key="1">
    <citation type="submission" date="2018-05" db="EMBL/GenBank/DDBJ databases">
        <title>Genome sequencing and assembly of the regulated plant pathogen Lachnellula willkommii and related sister species for the development of diagnostic species identification markers.</title>
        <authorList>
            <person name="Giroux E."/>
            <person name="Bilodeau G."/>
        </authorList>
    </citation>
    <scope>NUCLEOTIDE SEQUENCE [LARGE SCALE GENOMIC DNA]</scope>
    <source>
        <strain evidence="3 4">CBS 268.59</strain>
    </source>
</reference>
<sequence>MTSSQTSAVNVVFGAMTFGEEGTEQARVHDKADCAAILDIFQAHGHNEVDTARFYGEGTSESFLGDLNWQKRGIVMDTKYYPTVGRAMSKSNAPEGGWSHSPEHLRKNLMDSLKALKADKIDMWYLHGPDRSTPYEVTLKAVNDLYKEGHFKRFAISNYMAWEVAQICEICKRNGYIMPSVYQGVYNALHRSVEPELFPCLRNYGMAFYNYNPLAGGYLTSRYMRDTQDKSLEDGSRFDPSRWQGKMYRKRYWNDEYFDALDILRPVAKKHGLTEAECALRWMTHHSLMTKKNGDGIIIGASSTKHMEENMKFLDDPNPLPEDVVQALNDGWAKVKAISGQYWH</sequence>
<evidence type="ECO:0000256" key="1">
    <source>
        <dbReference type="ARBA" id="ARBA00023002"/>
    </source>
</evidence>
<comment type="caution">
    <text evidence="3">The sequence shown here is derived from an EMBL/GenBank/DDBJ whole genome shotgun (WGS) entry which is preliminary data.</text>
</comment>
<dbReference type="Gene3D" id="3.20.20.100">
    <property type="entry name" value="NADP-dependent oxidoreductase domain"/>
    <property type="match status" value="1"/>
</dbReference>
<feature type="domain" description="NADP-dependent oxidoreductase" evidence="2">
    <location>
        <begin position="11"/>
        <end position="328"/>
    </location>
</feature>
<organism evidence="3 4">
    <name type="scientific">Lachnellula suecica</name>
    <dbReference type="NCBI Taxonomy" id="602035"/>
    <lineage>
        <taxon>Eukaryota</taxon>
        <taxon>Fungi</taxon>
        <taxon>Dikarya</taxon>
        <taxon>Ascomycota</taxon>
        <taxon>Pezizomycotina</taxon>
        <taxon>Leotiomycetes</taxon>
        <taxon>Helotiales</taxon>
        <taxon>Lachnaceae</taxon>
        <taxon>Lachnellula</taxon>
    </lineage>
</organism>
<dbReference type="CDD" id="cd19075">
    <property type="entry name" value="AKR_AKR7A1-5"/>
    <property type="match status" value="1"/>
</dbReference>
<evidence type="ECO:0000313" key="4">
    <source>
        <dbReference type="Proteomes" id="UP000469558"/>
    </source>
</evidence>
<dbReference type="AlphaFoldDB" id="A0A8T9CJG5"/>
<dbReference type="Pfam" id="PF00248">
    <property type="entry name" value="Aldo_ket_red"/>
    <property type="match status" value="1"/>
</dbReference>
<evidence type="ECO:0000313" key="3">
    <source>
        <dbReference type="EMBL" id="TVY85346.1"/>
    </source>
</evidence>
<keyword evidence="1" id="KW-0560">Oxidoreductase</keyword>
<dbReference type="InterPro" id="IPR050523">
    <property type="entry name" value="AKR_Detox_Biosynth"/>
</dbReference>